<keyword evidence="13" id="KW-1133">Transmembrane helix</keyword>
<keyword evidence="13" id="KW-0812">Transmembrane</keyword>
<dbReference type="InterPro" id="IPR009100">
    <property type="entry name" value="AcylCoA_DH/oxidase_NM_dom_sf"/>
</dbReference>
<keyword evidence="5" id="KW-0274">FAD</keyword>
<dbReference type="Gene3D" id="1.20.140.10">
    <property type="entry name" value="Butyryl-CoA Dehydrogenase, subunit A, domain 3"/>
    <property type="match status" value="1"/>
</dbReference>
<evidence type="ECO:0000256" key="10">
    <source>
        <dbReference type="ARBA" id="ARBA00037927"/>
    </source>
</evidence>
<dbReference type="AlphaFoldDB" id="A0AAV9IHY3"/>
<dbReference type="PANTHER" id="PTHR42807">
    <property type="entry name" value="GLUTARYL-COA DEHYDROGENASE, MITOCHONDRIAL"/>
    <property type="match status" value="1"/>
</dbReference>
<dbReference type="InterPro" id="IPR036250">
    <property type="entry name" value="AcylCo_DH-like_C"/>
</dbReference>
<dbReference type="GO" id="GO:0050660">
    <property type="term" value="F:flavin adenine dinucleotide binding"/>
    <property type="evidence" value="ECO:0007669"/>
    <property type="project" value="InterPro"/>
</dbReference>
<dbReference type="InterPro" id="IPR006089">
    <property type="entry name" value="Acyl-CoA_DH_CS"/>
</dbReference>
<comment type="caution">
    <text evidence="18">The sequence shown here is derived from an EMBL/GenBank/DDBJ whole genome shotgun (WGS) entry which is preliminary data.</text>
</comment>
<dbReference type="GO" id="GO:0046949">
    <property type="term" value="P:fatty-acyl-CoA biosynthetic process"/>
    <property type="evidence" value="ECO:0007669"/>
    <property type="project" value="TreeGrafter"/>
</dbReference>
<evidence type="ECO:0000256" key="11">
    <source>
        <dbReference type="ARBA" id="ARBA00039033"/>
    </source>
</evidence>
<dbReference type="Pfam" id="PF02771">
    <property type="entry name" value="Acyl-CoA_dh_N"/>
    <property type="match status" value="1"/>
</dbReference>
<keyword evidence="8" id="KW-0496">Mitochondrion</keyword>
<dbReference type="GO" id="GO:0005759">
    <property type="term" value="C:mitochondrial matrix"/>
    <property type="evidence" value="ECO:0007669"/>
    <property type="project" value="UniProtKB-SubCell"/>
</dbReference>
<evidence type="ECO:0000256" key="5">
    <source>
        <dbReference type="ARBA" id="ARBA00022827"/>
    </source>
</evidence>
<feature type="transmembrane region" description="Helical" evidence="13">
    <location>
        <begin position="12"/>
        <end position="29"/>
    </location>
</feature>
<dbReference type="InterPro" id="IPR046373">
    <property type="entry name" value="Acyl-CoA_Oxase/DH_mid-dom_sf"/>
</dbReference>
<comment type="pathway">
    <text evidence="10">Amino-acid metabolism; tryptophan metabolism.</text>
</comment>
<accession>A0AAV9IHY3</accession>
<gene>
    <name evidence="18" type="ORF">GAYE_SCF34G4986</name>
</gene>
<evidence type="ECO:0000256" key="13">
    <source>
        <dbReference type="SAM" id="Phobius"/>
    </source>
</evidence>
<dbReference type="FunFam" id="2.40.110.10:FF:000008">
    <property type="entry name" value="Glutaryl-CoA dehydrogenase, mitochondrial"/>
    <property type="match status" value="1"/>
</dbReference>
<dbReference type="FunFam" id="1.10.540.10:FF:000003">
    <property type="entry name" value="glutaryl-CoA dehydrogenase, mitochondrial"/>
    <property type="match status" value="1"/>
</dbReference>
<dbReference type="Gene3D" id="2.40.110.10">
    <property type="entry name" value="Butyryl-CoA Dehydrogenase, subunit A, domain 2"/>
    <property type="match status" value="1"/>
</dbReference>
<evidence type="ECO:0000259" key="14">
    <source>
        <dbReference type="Pfam" id="PF00441"/>
    </source>
</evidence>
<dbReference type="InterPro" id="IPR009075">
    <property type="entry name" value="AcylCo_DH/oxidase_C"/>
</dbReference>
<evidence type="ECO:0000256" key="8">
    <source>
        <dbReference type="ARBA" id="ARBA00023128"/>
    </source>
</evidence>
<dbReference type="GO" id="GO:0004361">
    <property type="term" value="F:glutaryl-CoA dehydrogenase activity"/>
    <property type="evidence" value="ECO:0007669"/>
    <property type="project" value="UniProtKB-EC"/>
</dbReference>
<dbReference type="GO" id="GO:0005743">
    <property type="term" value="C:mitochondrial inner membrane"/>
    <property type="evidence" value="ECO:0007669"/>
    <property type="project" value="TreeGrafter"/>
</dbReference>
<dbReference type="EC" id="1.3.8.6" evidence="11"/>
<dbReference type="Pfam" id="PF02770">
    <property type="entry name" value="Acyl-CoA_dh_M"/>
    <property type="match status" value="1"/>
</dbReference>
<protein>
    <recommendedName>
        <fullName evidence="11">glutaryl-CoA dehydrogenase (ETF)</fullName>
        <ecNumber evidence="11">1.3.8.6</ecNumber>
    </recommendedName>
</protein>
<dbReference type="SUPFAM" id="SSF56645">
    <property type="entry name" value="Acyl-CoA dehydrogenase NM domain-like"/>
    <property type="match status" value="1"/>
</dbReference>
<feature type="transmembrane region" description="Helical" evidence="13">
    <location>
        <begin position="286"/>
        <end position="306"/>
    </location>
</feature>
<feature type="domain" description="Glycosyl transferase family 25" evidence="15">
    <location>
        <begin position="63"/>
        <end position="239"/>
    </location>
</feature>
<dbReference type="Gene3D" id="1.10.540.10">
    <property type="entry name" value="Acyl-CoA dehydrogenase/oxidase, N-terminal domain"/>
    <property type="match status" value="1"/>
</dbReference>
<evidence type="ECO:0000256" key="2">
    <source>
        <dbReference type="ARBA" id="ARBA00004305"/>
    </source>
</evidence>
<comment type="subcellular location">
    <subcellularLocation>
        <location evidence="2">Mitochondrion matrix</location>
    </subcellularLocation>
</comment>
<evidence type="ECO:0000256" key="4">
    <source>
        <dbReference type="ARBA" id="ARBA00022630"/>
    </source>
</evidence>
<organism evidence="18 19">
    <name type="scientific">Galdieria yellowstonensis</name>
    <dbReference type="NCBI Taxonomy" id="3028027"/>
    <lineage>
        <taxon>Eukaryota</taxon>
        <taxon>Rhodophyta</taxon>
        <taxon>Bangiophyceae</taxon>
        <taxon>Galdieriales</taxon>
        <taxon>Galdieriaceae</taxon>
        <taxon>Galdieria</taxon>
    </lineage>
</organism>
<evidence type="ECO:0000256" key="6">
    <source>
        <dbReference type="ARBA" id="ARBA00022946"/>
    </source>
</evidence>
<feature type="domain" description="Acyl-CoA oxidase/dehydrogenase middle" evidence="16">
    <location>
        <begin position="513"/>
        <end position="605"/>
    </location>
</feature>
<comment type="catalytic activity">
    <reaction evidence="12">
        <text>glutaryl-CoA + oxidized [electron-transfer flavoprotein] + 2 H(+) = (2E)-butenoyl-CoA + reduced [electron-transfer flavoprotein] + CO2</text>
        <dbReference type="Rhea" id="RHEA:13389"/>
        <dbReference type="Rhea" id="RHEA-COMP:10685"/>
        <dbReference type="Rhea" id="RHEA-COMP:10686"/>
        <dbReference type="ChEBI" id="CHEBI:15378"/>
        <dbReference type="ChEBI" id="CHEBI:16526"/>
        <dbReference type="ChEBI" id="CHEBI:57332"/>
        <dbReference type="ChEBI" id="CHEBI:57378"/>
        <dbReference type="ChEBI" id="CHEBI:57692"/>
        <dbReference type="ChEBI" id="CHEBI:58307"/>
        <dbReference type="EC" id="1.3.8.6"/>
    </reaction>
</comment>
<dbReference type="CDD" id="cd01151">
    <property type="entry name" value="GCD"/>
    <property type="match status" value="1"/>
</dbReference>
<evidence type="ECO:0000256" key="9">
    <source>
        <dbReference type="ARBA" id="ARBA00037899"/>
    </source>
</evidence>
<evidence type="ECO:0000256" key="1">
    <source>
        <dbReference type="ARBA" id="ARBA00001974"/>
    </source>
</evidence>
<evidence type="ECO:0000313" key="18">
    <source>
        <dbReference type="EMBL" id="KAK4527065.1"/>
    </source>
</evidence>
<evidence type="ECO:0000259" key="15">
    <source>
        <dbReference type="Pfam" id="PF01755"/>
    </source>
</evidence>
<dbReference type="FunFam" id="1.20.140.10:FF:000006">
    <property type="entry name" value="Glutaryl-CoA dehydrogenase, mitochondrial"/>
    <property type="match status" value="1"/>
</dbReference>
<name>A0AAV9IHY3_9RHOD</name>
<keyword evidence="13" id="KW-0472">Membrane</keyword>
<feature type="domain" description="Acyl-CoA dehydrogenase/oxidase N-terminal" evidence="17">
    <location>
        <begin position="398"/>
        <end position="509"/>
    </location>
</feature>
<dbReference type="InterPro" id="IPR013786">
    <property type="entry name" value="AcylCoA_DH/ox_N"/>
</dbReference>
<dbReference type="InterPro" id="IPR052033">
    <property type="entry name" value="Glutaryl-CoA_DH_mitochondrial"/>
</dbReference>
<evidence type="ECO:0000259" key="16">
    <source>
        <dbReference type="Pfam" id="PF02770"/>
    </source>
</evidence>
<dbReference type="SUPFAM" id="SSF47203">
    <property type="entry name" value="Acyl-CoA dehydrogenase C-terminal domain-like"/>
    <property type="match status" value="1"/>
</dbReference>
<dbReference type="Pfam" id="PF01755">
    <property type="entry name" value="Glyco_transf_25"/>
    <property type="match status" value="1"/>
</dbReference>
<evidence type="ECO:0000313" key="19">
    <source>
        <dbReference type="Proteomes" id="UP001300502"/>
    </source>
</evidence>
<feature type="domain" description="Acyl-CoA dehydrogenase/oxidase C-terminal" evidence="14">
    <location>
        <begin position="618"/>
        <end position="764"/>
    </location>
</feature>
<comment type="cofactor">
    <cofactor evidence="1">
        <name>FAD</name>
        <dbReference type="ChEBI" id="CHEBI:57692"/>
    </cofactor>
</comment>
<dbReference type="GO" id="GO:0000062">
    <property type="term" value="F:fatty-acyl-CoA binding"/>
    <property type="evidence" value="ECO:0007669"/>
    <property type="project" value="TreeGrafter"/>
</dbReference>
<dbReference type="PROSITE" id="PS00073">
    <property type="entry name" value="ACYL_COA_DH_2"/>
    <property type="match status" value="1"/>
</dbReference>
<dbReference type="InterPro" id="IPR006091">
    <property type="entry name" value="Acyl-CoA_Oxase/DH_mid-dom"/>
</dbReference>
<dbReference type="EMBL" id="JANCYU010000047">
    <property type="protein sequence ID" value="KAK4527065.1"/>
    <property type="molecule type" value="Genomic_DNA"/>
</dbReference>
<comment type="pathway">
    <text evidence="9">Amino-acid metabolism; lysine degradation.</text>
</comment>
<keyword evidence="19" id="KW-1185">Reference proteome</keyword>
<evidence type="ECO:0000256" key="3">
    <source>
        <dbReference type="ARBA" id="ARBA00009347"/>
    </source>
</evidence>
<evidence type="ECO:0000256" key="7">
    <source>
        <dbReference type="ARBA" id="ARBA00023002"/>
    </source>
</evidence>
<evidence type="ECO:0000256" key="12">
    <source>
        <dbReference type="ARBA" id="ARBA00049493"/>
    </source>
</evidence>
<dbReference type="GO" id="GO:0033539">
    <property type="term" value="P:fatty acid beta-oxidation using acyl-CoA dehydrogenase"/>
    <property type="evidence" value="ECO:0007669"/>
    <property type="project" value="TreeGrafter"/>
</dbReference>
<dbReference type="Proteomes" id="UP001300502">
    <property type="component" value="Unassembled WGS sequence"/>
</dbReference>
<dbReference type="InterPro" id="IPR002654">
    <property type="entry name" value="Glyco_trans_25"/>
</dbReference>
<keyword evidence="7" id="KW-0560">Oxidoreductase</keyword>
<proteinExistence type="inferred from homology"/>
<keyword evidence="4" id="KW-0285">Flavoprotein</keyword>
<sequence length="770" mass="87595">MPLKTCRTLSYYATLFCFCLLLVSTPLWVSRRKQWETLSEDNWMTGEESGFEMFGINRRDRWDRWLKFQKNVEKKIQHQIRRIEAVEVDSNSTGYLSHRAAVTIKRPFRGNHEDIANWNALSCYLTHRKVWQQVIKYQRYGIVFEDDAVIRRNHLVRYRFLAELEQVFAAIPSAVVFIGYLSTQSLEGFPWVPETKVSPHYLDITGNSVMGTHAYAISPQAAAFLLNVSLPVEVQIDAFLCNSAFLYPHQIRILARRKSKFRQAFHVSDIQSICFRCLFPYETPKYFLAIGIFVSLLITMFVYLLVPCTKRKAFFRYLWQYCRLWKKKKLEFRLNNGMLCRGAYTTSRFLGYYGSIGYCNTLIIRRNFAQAVQDESKKSPQKPVFNYLDVFDIESRLTEEERMITTQVRSYCADKLMPRILEASRKGRFDREIMTEYGELGILGATIPEYDCPGVSSVAYGLTAKEVEYIDSSYRSALSVQSSLVMHPIYTFGSEEQKRKFLPLLAKGKLIGAFGLTEPNHGSDPGSMETRARSLPNGGYSITGTKTWITNAPIADIFVVWAKDDENKIRGFLLERAMKGISTPDIAGKWSLRASATGMIMMEDVQVSKDNVLPKVQGLKGPFSCLNNARYGIAWGALGAAQFCMETARNYCLERTQFGRPIASNQLIQKKLADMVTEIQLGLNACLAAGRMKDEGRLTPEAISLLKRNNAGKALDIARQARDMLGGNGVSDEYHVIRHCMNLEAVNTYEGTHDIHALILGRAITGIGAF</sequence>
<evidence type="ECO:0000259" key="17">
    <source>
        <dbReference type="Pfam" id="PF02771"/>
    </source>
</evidence>
<dbReference type="InterPro" id="IPR037069">
    <property type="entry name" value="AcylCoA_DH/ox_N_sf"/>
</dbReference>
<reference evidence="18 19" key="1">
    <citation type="submission" date="2022-07" db="EMBL/GenBank/DDBJ databases">
        <title>Genome-wide signatures of adaptation to extreme environments.</title>
        <authorList>
            <person name="Cho C.H."/>
            <person name="Yoon H.S."/>
        </authorList>
    </citation>
    <scope>NUCLEOTIDE SEQUENCE [LARGE SCALE GENOMIC DNA]</scope>
    <source>
        <strain evidence="18 19">108.79 E11</strain>
    </source>
</reference>
<keyword evidence="6" id="KW-0809">Transit peptide</keyword>
<dbReference type="Pfam" id="PF00441">
    <property type="entry name" value="Acyl-CoA_dh_1"/>
    <property type="match status" value="1"/>
</dbReference>
<dbReference type="PANTHER" id="PTHR42807:SF1">
    <property type="entry name" value="GLUTARYL-COA DEHYDROGENASE, MITOCHONDRIAL"/>
    <property type="match status" value="1"/>
</dbReference>
<comment type="similarity">
    <text evidence="3">Belongs to the acyl-CoA dehydrogenase family.</text>
</comment>